<evidence type="ECO:0000256" key="2">
    <source>
        <dbReference type="ARBA" id="ARBA00009636"/>
    </source>
</evidence>
<organism evidence="7 8">
    <name type="scientific">Microtus ochrogaster</name>
    <name type="common">Prairie vole</name>
    <dbReference type="NCBI Taxonomy" id="79684"/>
    <lineage>
        <taxon>Eukaryota</taxon>
        <taxon>Metazoa</taxon>
        <taxon>Chordata</taxon>
        <taxon>Craniata</taxon>
        <taxon>Vertebrata</taxon>
        <taxon>Euteleostomi</taxon>
        <taxon>Mammalia</taxon>
        <taxon>Eutheria</taxon>
        <taxon>Euarchontoglires</taxon>
        <taxon>Glires</taxon>
        <taxon>Rodentia</taxon>
        <taxon>Myomorpha</taxon>
        <taxon>Muroidea</taxon>
        <taxon>Cricetidae</taxon>
        <taxon>Arvicolinae</taxon>
        <taxon>Microtus</taxon>
    </lineage>
</organism>
<comment type="subcellular location">
    <subcellularLocation>
        <location evidence="1">Cytoplasm</location>
    </subcellularLocation>
</comment>
<protein>
    <submittedName>
        <fullName evidence="7">Tubulin beta-2A chain</fullName>
    </submittedName>
</protein>
<sequence length="122" mass="13596">MPETVHIQAGQSSSQIGAKLWEMISDERGINPIGSYHGDSDLQLERINVYYNEAAGHKYVPQTILVDPEQGTMDSVSDTMVEPYNVTLSVCQLVENRAETYSIDNKALCNICFRTLKLTTPT</sequence>
<dbReference type="InterPro" id="IPR000217">
    <property type="entry name" value="Tubulin"/>
</dbReference>
<dbReference type="EMBL" id="JAATJU010026499">
    <property type="protein sequence ID" value="KAH0501637.1"/>
    <property type="molecule type" value="Genomic_DNA"/>
</dbReference>
<name>A0A8J6KSF6_MICOH</name>
<keyword evidence="4" id="KW-0493">Microtubule</keyword>
<dbReference type="GO" id="GO:0005737">
    <property type="term" value="C:cytoplasm"/>
    <property type="evidence" value="ECO:0007669"/>
    <property type="project" value="UniProtKB-SubCell"/>
</dbReference>
<dbReference type="PANTHER" id="PTHR36527">
    <property type="entry name" value="OS01G0282866 PROTEIN"/>
    <property type="match status" value="1"/>
</dbReference>
<accession>A0A8J6KSF6</accession>
<dbReference type="InterPro" id="IPR036525">
    <property type="entry name" value="Tubulin/FtsZ_GTPase_sf"/>
</dbReference>
<keyword evidence="6" id="KW-0342">GTP-binding</keyword>
<dbReference type="AlphaFoldDB" id="A0A8J6KSF6"/>
<dbReference type="SUPFAM" id="SSF52490">
    <property type="entry name" value="Tubulin nucleotide-binding domain-like"/>
    <property type="match status" value="1"/>
</dbReference>
<evidence type="ECO:0000256" key="5">
    <source>
        <dbReference type="ARBA" id="ARBA00022741"/>
    </source>
</evidence>
<reference evidence="7" key="1">
    <citation type="submission" date="2020-03" db="EMBL/GenBank/DDBJ databases">
        <title>Studies in the Genomics of Life Span.</title>
        <authorList>
            <person name="Glass D."/>
        </authorList>
    </citation>
    <scope>NUCLEOTIDE SEQUENCE</scope>
    <source>
        <strain evidence="7">LTLLF</strain>
        <tissue evidence="7">Muscle</tissue>
    </source>
</reference>
<comment type="caution">
    <text evidence="7">The sequence shown here is derived from an EMBL/GenBank/DDBJ whole genome shotgun (WGS) entry which is preliminary data.</text>
</comment>
<evidence type="ECO:0000313" key="8">
    <source>
        <dbReference type="Proteomes" id="UP000710432"/>
    </source>
</evidence>
<evidence type="ECO:0000313" key="7">
    <source>
        <dbReference type="EMBL" id="KAH0501637.1"/>
    </source>
</evidence>
<dbReference type="Gene3D" id="3.40.50.1440">
    <property type="entry name" value="Tubulin/FtsZ, GTPase domain"/>
    <property type="match status" value="2"/>
</dbReference>
<dbReference type="GO" id="GO:0007017">
    <property type="term" value="P:microtubule-based process"/>
    <property type="evidence" value="ECO:0007669"/>
    <property type="project" value="InterPro"/>
</dbReference>
<dbReference type="PANTHER" id="PTHR36527:SF4">
    <property type="entry name" value="TUBULIN_FTSZ GTPASE DOMAIN-CONTAINING PROTEIN"/>
    <property type="match status" value="1"/>
</dbReference>
<evidence type="ECO:0000256" key="1">
    <source>
        <dbReference type="ARBA" id="ARBA00004496"/>
    </source>
</evidence>
<keyword evidence="5" id="KW-0547">Nucleotide-binding</keyword>
<proteinExistence type="inferred from homology"/>
<evidence type="ECO:0000256" key="6">
    <source>
        <dbReference type="ARBA" id="ARBA00023134"/>
    </source>
</evidence>
<dbReference type="Proteomes" id="UP000710432">
    <property type="component" value="Unassembled WGS sequence"/>
</dbReference>
<dbReference type="GO" id="GO:0005525">
    <property type="term" value="F:GTP binding"/>
    <property type="evidence" value="ECO:0007669"/>
    <property type="project" value="UniProtKB-KW"/>
</dbReference>
<dbReference type="GO" id="GO:0005874">
    <property type="term" value="C:microtubule"/>
    <property type="evidence" value="ECO:0007669"/>
    <property type="project" value="UniProtKB-KW"/>
</dbReference>
<comment type="similarity">
    <text evidence="2">Belongs to the tubulin family.</text>
</comment>
<keyword evidence="3" id="KW-0963">Cytoplasm</keyword>
<gene>
    <name evidence="7" type="ORF">LTLLF_195845</name>
</gene>
<evidence type="ECO:0000256" key="3">
    <source>
        <dbReference type="ARBA" id="ARBA00022490"/>
    </source>
</evidence>
<dbReference type="PRINTS" id="PR01161">
    <property type="entry name" value="TUBULIN"/>
</dbReference>
<evidence type="ECO:0000256" key="4">
    <source>
        <dbReference type="ARBA" id="ARBA00022701"/>
    </source>
</evidence>